<keyword evidence="9" id="KW-0800">Toxin</keyword>
<dbReference type="InterPro" id="IPR001611">
    <property type="entry name" value="Leu-rich_rpt"/>
</dbReference>
<gene>
    <name evidence="15" type="ORF">SSS_6899</name>
</gene>
<keyword evidence="7" id="KW-0677">Repeat</keyword>
<dbReference type="InterPro" id="IPR036770">
    <property type="entry name" value="Ankyrin_rpt-contain_sf"/>
</dbReference>
<feature type="compositionally biased region" description="Low complexity" evidence="14">
    <location>
        <begin position="690"/>
        <end position="705"/>
    </location>
</feature>
<evidence type="ECO:0000256" key="14">
    <source>
        <dbReference type="SAM" id="MobiDB-lite"/>
    </source>
</evidence>
<protein>
    <recommendedName>
        <fullName evidence="3">Tonsoku-like protein</fullName>
    </recommendedName>
</protein>
<dbReference type="Pfam" id="PF13516">
    <property type="entry name" value="LRR_6"/>
    <property type="match status" value="2"/>
</dbReference>
<keyword evidence="12" id="KW-1053">Target membrane</keyword>
<feature type="region of interest" description="Disordered" evidence="14">
    <location>
        <begin position="290"/>
        <end position="314"/>
    </location>
</feature>
<dbReference type="GO" id="GO:0044218">
    <property type="term" value="C:other organism cell membrane"/>
    <property type="evidence" value="ECO:0007669"/>
    <property type="project" value="UniProtKB-KW"/>
</dbReference>
<keyword evidence="9" id="KW-0528">Neurotoxin</keyword>
<evidence type="ECO:0000256" key="4">
    <source>
        <dbReference type="ARBA" id="ARBA00022483"/>
    </source>
</evidence>
<feature type="repeat" description="ANK" evidence="13">
    <location>
        <begin position="413"/>
        <end position="445"/>
    </location>
</feature>
<evidence type="ECO:0000313" key="15">
    <source>
        <dbReference type="EMBL" id="KAF7489542.1"/>
    </source>
</evidence>
<dbReference type="Proteomes" id="UP000070412">
    <property type="component" value="Unassembled WGS sequence"/>
</dbReference>
<dbReference type="PANTHER" id="PTHR46358:SF1">
    <property type="entry name" value="TONSOKU-LIKE PROTEIN"/>
    <property type="match status" value="1"/>
</dbReference>
<dbReference type="PROSITE" id="PS50297">
    <property type="entry name" value="ANK_REP_REGION"/>
    <property type="match status" value="2"/>
</dbReference>
<dbReference type="Gene3D" id="1.25.40.20">
    <property type="entry name" value="Ankyrin repeat-containing domain"/>
    <property type="match status" value="1"/>
</dbReference>
<dbReference type="PRINTS" id="PR01415">
    <property type="entry name" value="ANKYRIN"/>
</dbReference>
<dbReference type="Pfam" id="PF12796">
    <property type="entry name" value="Ank_2"/>
    <property type="match status" value="1"/>
</dbReference>
<reference evidence="16" key="3">
    <citation type="submission" date="2022-06" db="UniProtKB">
        <authorList>
            <consortium name="EnsemblMetazoa"/>
        </authorList>
    </citation>
    <scope>IDENTIFICATION</scope>
</reference>
<evidence type="ECO:0000256" key="10">
    <source>
        <dbReference type="ARBA" id="ARBA00023043"/>
    </source>
</evidence>
<keyword evidence="12" id="KW-0472">Membrane</keyword>
<dbReference type="GO" id="GO:0031297">
    <property type="term" value="P:replication fork processing"/>
    <property type="evidence" value="ECO:0007669"/>
    <property type="project" value="TreeGrafter"/>
</dbReference>
<feature type="region of interest" description="Disordered" evidence="14">
    <location>
        <begin position="530"/>
        <end position="554"/>
    </location>
</feature>
<keyword evidence="6" id="KW-0433">Leucine-rich repeat</keyword>
<dbReference type="InterPro" id="IPR002110">
    <property type="entry name" value="Ankyrin_rpt"/>
</dbReference>
<feature type="region of interest" description="Disordered" evidence="14">
    <location>
        <begin position="687"/>
        <end position="706"/>
    </location>
</feature>
<keyword evidence="8" id="KW-0802">TPR repeat</keyword>
<evidence type="ECO:0000256" key="9">
    <source>
        <dbReference type="ARBA" id="ARBA00023028"/>
    </source>
</evidence>
<evidence type="ECO:0000256" key="7">
    <source>
        <dbReference type="ARBA" id="ARBA00022737"/>
    </source>
</evidence>
<keyword evidence="11" id="KW-0539">Nucleus</keyword>
<dbReference type="Pfam" id="PF00023">
    <property type="entry name" value="Ank"/>
    <property type="match status" value="1"/>
</dbReference>
<dbReference type="Gene3D" id="1.25.40.10">
    <property type="entry name" value="Tetratricopeptide repeat domain"/>
    <property type="match status" value="1"/>
</dbReference>
<feature type="region of interest" description="Disordered" evidence="14">
    <location>
        <begin position="611"/>
        <end position="636"/>
    </location>
</feature>
<keyword evidence="4" id="KW-0268">Exocytosis</keyword>
<keyword evidence="9" id="KW-0638">Presynaptic neurotoxin</keyword>
<dbReference type="OrthoDB" id="2384350at2759"/>
<evidence type="ECO:0000256" key="13">
    <source>
        <dbReference type="PROSITE-ProRule" id="PRU00023"/>
    </source>
</evidence>
<dbReference type="InterPro" id="IPR011990">
    <property type="entry name" value="TPR-like_helical_dom_sf"/>
</dbReference>
<dbReference type="InterPro" id="IPR032675">
    <property type="entry name" value="LRR_dom_sf"/>
</dbReference>
<evidence type="ECO:0000256" key="8">
    <source>
        <dbReference type="ARBA" id="ARBA00022803"/>
    </source>
</evidence>
<evidence type="ECO:0000313" key="17">
    <source>
        <dbReference type="Proteomes" id="UP000070412"/>
    </source>
</evidence>
<keyword evidence="10 13" id="KW-0040">ANK repeat</keyword>
<dbReference type="SUPFAM" id="SSF52047">
    <property type="entry name" value="RNI-like"/>
    <property type="match status" value="1"/>
</dbReference>
<proteinExistence type="predicted"/>
<dbReference type="GO" id="GO:0000724">
    <property type="term" value="P:double-strand break repair via homologous recombination"/>
    <property type="evidence" value="ECO:0007669"/>
    <property type="project" value="TreeGrafter"/>
</dbReference>
<dbReference type="InterPro" id="IPR052311">
    <property type="entry name" value="MMS22L-TONSL_complex_comp"/>
</dbReference>
<dbReference type="AlphaFoldDB" id="A0A834R3D7"/>
<dbReference type="PROSITE" id="PS50088">
    <property type="entry name" value="ANK_REPEAT"/>
    <property type="match status" value="2"/>
</dbReference>
<dbReference type="GO" id="GO:0043596">
    <property type="term" value="C:nuclear replication fork"/>
    <property type="evidence" value="ECO:0007669"/>
    <property type="project" value="TreeGrafter"/>
</dbReference>
<dbReference type="EMBL" id="WVUK01000064">
    <property type="protein sequence ID" value="KAF7489542.1"/>
    <property type="molecule type" value="Genomic_DNA"/>
</dbReference>
<keyword evidence="17" id="KW-1185">Reference proteome</keyword>
<dbReference type="GO" id="GO:0044231">
    <property type="term" value="C:host cell presynaptic membrane"/>
    <property type="evidence" value="ECO:0007669"/>
    <property type="project" value="UniProtKB-KW"/>
</dbReference>
<evidence type="ECO:0000313" key="16">
    <source>
        <dbReference type="EnsemblMetazoa" id="KAF7489542.1"/>
    </source>
</evidence>
<evidence type="ECO:0000256" key="2">
    <source>
        <dbReference type="ARBA" id="ARBA00004175"/>
    </source>
</evidence>
<reference evidence="15" key="2">
    <citation type="submission" date="2020-01" db="EMBL/GenBank/DDBJ databases">
        <authorList>
            <person name="Korhonen P.K.K."/>
            <person name="Guangxu M.G."/>
            <person name="Wang T.W."/>
            <person name="Stroehlein A.J.S."/>
            <person name="Young N.D."/>
            <person name="Ang C.-S.A."/>
            <person name="Fernando D.W.F."/>
            <person name="Lu H.L."/>
            <person name="Taylor S.T."/>
            <person name="Ehtesham M.E.M."/>
            <person name="Najaraj S.H.N."/>
            <person name="Harsha G.H.G."/>
            <person name="Madugundu A.M."/>
            <person name="Renuse S.R."/>
            <person name="Holt D.H."/>
            <person name="Pandey A.P."/>
            <person name="Papenfuss A.P."/>
            <person name="Gasser R.B.G."/>
            <person name="Fischer K.F."/>
        </authorList>
    </citation>
    <scope>NUCLEOTIDE SEQUENCE</scope>
    <source>
        <strain evidence="15">SSS_KF_BRIS2020</strain>
    </source>
</reference>
<dbReference type="GO" id="GO:0006887">
    <property type="term" value="P:exocytosis"/>
    <property type="evidence" value="ECO:0007669"/>
    <property type="project" value="UniProtKB-KW"/>
</dbReference>
<reference evidence="17" key="1">
    <citation type="journal article" date="2020" name="PLoS Negl. Trop. Dis.">
        <title>High-quality nuclear genome for Sarcoptes scabiei-A critical resource for a neglected parasite.</title>
        <authorList>
            <person name="Korhonen P.K."/>
            <person name="Gasser R.B."/>
            <person name="Ma G."/>
            <person name="Wang T."/>
            <person name="Stroehlein A.J."/>
            <person name="Young N.D."/>
            <person name="Ang C.S."/>
            <person name="Fernando D.D."/>
            <person name="Lu H.C."/>
            <person name="Taylor S."/>
            <person name="Reynolds S.L."/>
            <person name="Mofiz E."/>
            <person name="Najaraj S.H."/>
            <person name="Gowda H."/>
            <person name="Madugundu A."/>
            <person name="Renuse S."/>
            <person name="Holt D."/>
            <person name="Pandey A."/>
            <person name="Papenfuss A.T."/>
            <person name="Fischer K."/>
        </authorList>
    </citation>
    <scope>NUCLEOTIDE SEQUENCE [LARGE SCALE GENOMIC DNA]</scope>
</reference>
<sequence length="1015" mass="117736">MGSIMERINSLNDAVQQYLEALQLADLLKSKRKRFDALVCLGLIWIKLENLNEAKSFLKKAYYMRISSMEDDHQRVVEVLKILFAIREDLDKFSKLSSSFDQDLEERIRLADRLGDHFVELKIFNLALKYYEKELLLATEANKSDDFVSKIYVSIGQTYLDDGNLIKAIEYFRHEYNFLLGNPLEQSRTLLKIADCQELLLEKTINRDFIIEDNEKVSEDKLKNEICDNYETSLRLLNDEFENFQQNSKLKSEISNLYLTSIENYQSFLRQNFSNDYSKEKKIEELSKLSRMTIQDEDQAEEKHQKEGDDQIEAKNDVYDQYDLDLLLSDESDIDSNSNECSNNLNNAVDQDEEMPRNFYSRPKRNPRSQANRLNQFGETALHTACISGDLAQVKRLINQSNWTDMINARDFCGWTPLHEASNHGHLEIIELLLENGADIEANDERSENITPLHDACSCGHLKIIEFLLERGANVCALNANAETPVECLISWRERCCRSCKNEERLSEEEIKDCSDLETKMINLMKRKDRETSHDYNSYDNDGNDDGYKNPKNTFKNRNLVRHHIYSSERKCQQTKSSDDENGGDISALVDEDEIAPRDDWLIDDVSKHKVKSRKRNNDQDHFPANTESSTVSFKRHRSVGNSIDNRENDDGIEEIDFVIEKDKDSHEGEIILDQYQRLIKSTSIDNNESSTSKLKKSSSNNTSLMTETSNFQTTSAKSANHSTTVHKNRKALTVQFDDLNRSSFIVFITSNDCDCCWLKEELIRRYFLHYGMKPLFQLKTENDAILLDCDLVSDILDNEQIIKAVVNGWTIDQPEKRYQELCQAKKSSIDSNIESLLRRSYKSFDLNLSGIFFPDLNQITLMFKALLKQNLKKLDLSFTNVLISKENYTIFRTMIESLQSLEQLNLSGCTLSSNCLMHLININHSLRKLDLSYNPFGDDCYYYLSQLIQNFPHLESLDLTGCDLTERFFYNNILINSIKNSVLKELLLDNNGFKTNQLEQFKCLERNRFSLSDI</sequence>
<feature type="compositionally biased region" description="Basic and acidic residues" evidence="14">
    <location>
        <begin position="301"/>
        <end position="314"/>
    </location>
</feature>
<evidence type="ECO:0000256" key="6">
    <source>
        <dbReference type="ARBA" id="ARBA00022614"/>
    </source>
</evidence>
<name>A0A834R3D7_SARSC</name>
<evidence type="ECO:0000256" key="5">
    <source>
        <dbReference type="ARBA" id="ARBA00022537"/>
    </source>
</evidence>
<evidence type="ECO:0000256" key="1">
    <source>
        <dbReference type="ARBA" id="ARBA00004123"/>
    </source>
</evidence>
<comment type="subcellular location">
    <subcellularLocation>
        <location evidence="1">Nucleus</location>
    </subcellularLocation>
    <subcellularLocation>
        <location evidence="2">Target cell membrane</location>
    </subcellularLocation>
</comment>
<evidence type="ECO:0000256" key="3">
    <source>
        <dbReference type="ARBA" id="ARBA00017829"/>
    </source>
</evidence>
<dbReference type="SUPFAM" id="SSF48403">
    <property type="entry name" value="Ankyrin repeat"/>
    <property type="match status" value="1"/>
</dbReference>
<keyword evidence="5" id="KW-1052">Target cell membrane</keyword>
<dbReference type="SUPFAM" id="SSF48452">
    <property type="entry name" value="TPR-like"/>
    <property type="match status" value="2"/>
</dbReference>
<evidence type="ECO:0000256" key="12">
    <source>
        <dbReference type="ARBA" id="ARBA00023298"/>
    </source>
</evidence>
<feature type="region of interest" description="Disordered" evidence="14">
    <location>
        <begin position="567"/>
        <end position="591"/>
    </location>
</feature>
<feature type="repeat" description="ANK" evidence="13">
    <location>
        <begin position="448"/>
        <end position="480"/>
    </location>
</feature>
<evidence type="ECO:0000256" key="11">
    <source>
        <dbReference type="ARBA" id="ARBA00023242"/>
    </source>
</evidence>
<dbReference type="PANTHER" id="PTHR46358">
    <property type="entry name" value="TONSOKU-LIKE PROTEIN"/>
    <property type="match status" value="1"/>
</dbReference>
<dbReference type="EnsemblMetazoa" id="SSS_6899s_mrna">
    <property type="protein sequence ID" value="KAF7489542.1"/>
    <property type="gene ID" value="SSS_6899"/>
</dbReference>
<organism evidence="15">
    <name type="scientific">Sarcoptes scabiei</name>
    <name type="common">Itch mite</name>
    <name type="synonym">Acarus scabiei</name>
    <dbReference type="NCBI Taxonomy" id="52283"/>
    <lineage>
        <taxon>Eukaryota</taxon>
        <taxon>Metazoa</taxon>
        <taxon>Ecdysozoa</taxon>
        <taxon>Arthropoda</taxon>
        <taxon>Chelicerata</taxon>
        <taxon>Arachnida</taxon>
        <taxon>Acari</taxon>
        <taxon>Acariformes</taxon>
        <taxon>Sarcoptiformes</taxon>
        <taxon>Astigmata</taxon>
        <taxon>Psoroptidia</taxon>
        <taxon>Sarcoptoidea</taxon>
        <taxon>Sarcoptidae</taxon>
        <taxon>Sarcoptinae</taxon>
        <taxon>Sarcoptes</taxon>
    </lineage>
</organism>
<accession>A0A834R3D7</accession>
<dbReference type="Gene3D" id="3.80.10.10">
    <property type="entry name" value="Ribonuclease Inhibitor"/>
    <property type="match status" value="1"/>
</dbReference>
<dbReference type="SMART" id="SM00248">
    <property type="entry name" value="ANK"/>
    <property type="match status" value="3"/>
</dbReference>